<feature type="transmembrane region" description="Helical" evidence="3">
    <location>
        <begin position="63"/>
        <end position="88"/>
    </location>
</feature>
<name>U7UU81_9FIRM</name>
<keyword evidence="3" id="KW-1133">Transmembrane helix</keyword>
<sequence length="277" mass="30534">MTEAELEEMKRLQDEVAKLQEELANAKTTQDAGEQSTALTVLDTIDKTTTDVDLKVETLCRWAAARAGAIVIAPLLGTVALMANEVYLVSRIAREYDVKLTERAVLAFLGAMGSRMAGNFLTTLIPFSAIQVPVAVGITYSLGRVTQRWLKDGMPTDMAPYADMMSEWKDKAREQVDRLRANPLKNIPLGDETVDYMKKWGNAAKDVVMEVKEKGQEAIQHVRHRDTLVEDVAAEKEQAAAATAEKEEAEKAVAAEEKSVEEQVRAAVEDAKIPLDE</sequence>
<evidence type="ECO:0000256" key="1">
    <source>
        <dbReference type="SAM" id="Coils"/>
    </source>
</evidence>
<dbReference type="Proteomes" id="UP000017090">
    <property type="component" value="Unassembled WGS sequence"/>
</dbReference>
<dbReference type="PATRIC" id="fig|1111454.3.peg.330"/>
<evidence type="ECO:0000313" key="4">
    <source>
        <dbReference type="EMBL" id="ERT62023.1"/>
    </source>
</evidence>
<feature type="coiled-coil region" evidence="1">
    <location>
        <begin position="2"/>
        <end position="36"/>
    </location>
</feature>
<dbReference type="OrthoDB" id="1631981at2"/>
<feature type="region of interest" description="Disordered" evidence="2">
    <location>
        <begin position="235"/>
        <end position="277"/>
    </location>
</feature>
<organism evidence="4 5">
    <name type="scientific">Megasphaera vaginalis</name>
    <name type="common">ex Srinivasan et al. 2021</name>
    <dbReference type="NCBI Taxonomy" id="1111454"/>
    <lineage>
        <taxon>Bacteria</taxon>
        <taxon>Bacillati</taxon>
        <taxon>Bacillota</taxon>
        <taxon>Negativicutes</taxon>
        <taxon>Veillonellales</taxon>
        <taxon>Veillonellaceae</taxon>
        <taxon>Megasphaera</taxon>
    </lineage>
</organism>
<protein>
    <recommendedName>
        <fullName evidence="6">DUF697 domain-containing protein</fullName>
    </recommendedName>
</protein>
<evidence type="ECO:0008006" key="6">
    <source>
        <dbReference type="Google" id="ProtNLM"/>
    </source>
</evidence>
<gene>
    <name evidence="4" type="ORF">HMPREF1250_1997</name>
</gene>
<feature type="transmembrane region" description="Helical" evidence="3">
    <location>
        <begin position="124"/>
        <end position="143"/>
    </location>
</feature>
<dbReference type="EMBL" id="AWXA01000007">
    <property type="protein sequence ID" value="ERT62023.1"/>
    <property type="molecule type" value="Genomic_DNA"/>
</dbReference>
<dbReference type="AlphaFoldDB" id="U7UU81"/>
<keyword evidence="1" id="KW-0175">Coiled coil</keyword>
<evidence type="ECO:0000313" key="5">
    <source>
        <dbReference type="Proteomes" id="UP000017090"/>
    </source>
</evidence>
<dbReference type="STRING" id="1111454.HMPREF1250_1997"/>
<dbReference type="RefSeq" id="WP_023052919.1">
    <property type="nucleotide sequence ID" value="NZ_AWXA01000007.1"/>
</dbReference>
<comment type="caution">
    <text evidence="4">The sequence shown here is derived from an EMBL/GenBank/DDBJ whole genome shotgun (WGS) entry which is preliminary data.</text>
</comment>
<reference evidence="4 5" key="1">
    <citation type="submission" date="2013-09" db="EMBL/GenBank/DDBJ databases">
        <authorList>
            <person name="Durkin A.S."/>
            <person name="Haft D.R."/>
            <person name="McCorrison J."/>
            <person name="Torralba M."/>
            <person name="Gillis M."/>
            <person name="Haft D.H."/>
            <person name="Methe B."/>
            <person name="Sutton G."/>
            <person name="Nelson K.E."/>
        </authorList>
    </citation>
    <scope>NUCLEOTIDE SEQUENCE [LARGE SCALE GENOMIC DNA]</scope>
    <source>
        <strain evidence="4 5">BV3C16-1</strain>
    </source>
</reference>
<keyword evidence="5" id="KW-1185">Reference proteome</keyword>
<keyword evidence="3" id="KW-0472">Membrane</keyword>
<evidence type="ECO:0000256" key="3">
    <source>
        <dbReference type="SAM" id="Phobius"/>
    </source>
</evidence>
<evidence type="ECO:0000256" key="2">
    <source>
        <dbReference type="SAM" id="MobiDB-lite"/>
    </source>
</evidence>
<proteinExistence type="predicted"/>
<dbReference type="eggNOG" id="COG3597">
    <property type="taxonomic scope" value="Bacteria"/>
</dbReference>
<accession>U7UU81</accession>
<keyword evidence="3" id="KW-0812">Transmembrane</keyword>